<sequence length="491" mass="53476">MKNPSVVILLLCFFAWSCKKEMNRTLAGSTVAPPSVHATLALSSTAAFKGGNWADPNDNFVDGAVVPSGLITGDDYATTKAKAGNILAYFQQQGINTVRMPVNPPSVLQSWWGSYTGAIDDAVGKGMNVILCYWEGASSRDGIVDNLTDFWNMWQTITSKYGNTANVYFEVFNEPHGYSTANLNNLYAQWLTNYPAIPHGRVLLDGVGYATDVNAVGADSRLNTCLLSYHNYTWFDNNKTTVADWESAIEGLAYPDRTIVTEFGIPMTNGKDYLGAPGSDREIAYFQGMTNRVRARGLGCVYWPALRNGDGYSLFTLSGTTLTVNNTSGFSRLQYAWGGNAIAIPLGSFDANAWYKVVCRQSNKGLDVNGSSTANGGNIVQWDYWGGNNQQWKITSVGGGYANILNRNSGKALDVNGISTAAGANIIQWDYWGGANQQWQIIDIGFGYYEVINKNSSQSLDVNGASTANGAGIIQWYLNGGRNQQWLIQKL</sequence>
<evidence type="ECO:0000313" key="5">
    <source>
        <dbReference type="EMBL" id="TWF32825.1"/>
    </source>
</evidence>
<dbReference type="Pfam" id="PF14200">
    <property type="entry name" value="RicinB_lectin_2"/>
    <property type="match status" value="2"/>
</dbReference>
<dbReference type="CDD" id="cd23446">
    <property type="entry name" value="beta-trefoil_Ricin_1_3Gal43A"/>
    <property type="match status" value="1"/>
</dbReference>
<reference evidence="5 6" key="1">
    <citation type="submission" date="2019-06" db="EMBL/GenBank/DDBJ databases">
        <title>Sorghum-associated microbial communities from plants grown in Nebraska, USA.</title>
        <authorList>
            <person name="Schachtman D."/>
        </authorList>
    </citation>
    <scope>NUCLEOTIDE SEQUENCE [LARGE SCALE GENOMIC DNA]</scope>
    <source>
        <strain evidence="5 6">1209</strain>
    </source>
</reference>
<dbReference type="SUPFAM" id="SSF50370">
    <property type="entry name" value="Ricin B-like lectins"/>
    <property type="match status" value="1"/>
</dbReference>
<name>A0A561P3Y9_9BACT</name>
<dbReference type="InterPro" id="IPR018087">
    <property type="entry name" value="Glyco_hydro_5_CS"/>
</dbReference>
<keyword evidence="1 3" id="KW-0378">Hydrolase</keyword>
<dbReference type="OrthoDB" id="273314at2"/>
<accession>A0A561P3Y9</accession>
<dbReference type="SMART" id="SM00458">
    <property type="entry name" value="RICIN"/>
    <property type="match status" value="1"/>
</dbReference>
<keyword evidence="5" id="KW-0430">Lectin</keyword>
<comment type="similarity">
    <text evidence="3">Belongs to the glycosyl hydrolase 5 (cellulase A) family.</text>
</comment>
<dbReference type="GO" id="GO:0004553">
    <property type="term" value="F:hydrolase activity, hydrolyzing O-glycosyl compounds"/>
    <property type="evidence" value="ECO:0007669"/>
    <property type="project" value="InterPro"/>
</dbReference>
<dbReference type="Pfam" id="PF00150">
    <property type="entry name" value="Cellulase"/>
    <property type="match status" value="1"/>
</dbReference>
<dbReference type="AlphaFoldDB" id="A0A561P3Y9"/>
<gene>
    <name evidence="5" type="ORF">FHW36_11379</name>
</gene>
<evidence type="ECO:0000256" key="3">
    <source>
        <dbReference type="RuleBase" id="RU361153"/>
    </source>
</evidence>
<dbReference type="InterPro" id="IPR000772">
    <property type="entry name" value="Ricin_B_lectin"/>
</dbReference>
<dbReference type="InterPro" id="IPR001547">
    <property type="entry name" value="Glyco_hydro_5"/>
</dbReference>
<dbReference type="EMBL" id="VIWO01000013">
    <property type="protein sequence ID" value="TWF32825.1"/>
    <property type="molecule type" value="Genomic_DNA"/>
</dbReference>
<evidence type="ECO:0000256" key="2">
    <source>
        <dbReference type="ARBA" id="ARBA00023295"/>
    </source>
</evidence>
<dbReference type="Gene3D" id="3.20.20.80">
    <property type="entry name" value="Glycosidases"/>
    <property type="match status" value="1"/>
</dbReference>
<evidence type="ECO:0000256" key="1">
    <source>
        <dbReference type="ARBA" id="ARBA00022801"/>
    </source>
</evidence>
<dbReference type="PROSITE" id="PS00659">
    <property type="entry name" value="GLYCOSYL_HYDROL_F5"/>
    <property type="match status" value="1"/>
</dbReference>
<dbReference type="SUPFAM" id="SSF51445">
    <property type="entry name" value="(Trans)glycosidases"/>
    <property type="match status" value="1"/>
</dbReference>
<dbReference type="PROSITE" id="PS50231">
    <property type="entry name" value="RICIN_B_LECTIN"/>
    <property type="match status" value="1"/>
</dbReference>
<dbReference type="InterPro" id="IPR017853">
    <property type="entry name" value="GH"/>
</dbReference>
<dbReference type="Gene3D" id="2.80.10.50">
    <property type="match status" value="3"/>
</dbReference>
<keyword evidence="2 3" id="KW-0326">Glycosidase</keyword>
<dbReference type="GO" id="GO:0000272">
    <property type="term" value="P:polysaccharide catabolic process"/>
    <property type="evidence" value="ECO:0007669"/>
    <property type="project" value="InterPro"/>
</dbReference>
<dbReference type="RefSeq" id="WP_145674621.1">
    <property type="nucleotide sequence ID" value="NZ_VIWO01000013.1"/>
</dbReference>
<dbReference type="GO" id="GO:0030246">
    <property type="term" value="F:carbohydrate binding"/>
    <property type="evidence" value="ECO:0007669"/>
    <property type="project" value="UniProtKB-KW"/>
</dbReference>
<keyword evidence="6" id="KW-1185">Reference proteome</keyword>
<evidence type="ECO:0000259" key="4">
    <source>
        <dbReference type="SMART" id="SM00458"/>
    </source>
</evidence>
<dbReference type="Proteomes" id="UP000320811">
    <property type="component" value="Unassembled WGS sequence"/>
</dbReference>
<protein>
    <submittedName>
        <fullName evidence="5">Ricin-type beta-trefoil lectin protein</fullName>
    </submittedName>
</protein>
<organism evidence="5 6">
    <name type="scientific">Chitinophaga polysaccharea</name>
    <dbReference type="NCBI Taxonomy" id="1293035"/>
    <lineage>
        <taxon>Bacteria</taxon>
        <taxon>Pseudomonadati</taxon>
        <taxon>Bacteroidota</taxon>
        <taxon>Chitinophagia</taxon>
        <taxon>Chitinophagales</taxon>
        <taxon>Chitinophagaceae</taxon>
        <taxon>Chitinophaga</taxon>
    </lineage>
</organism>
<feature type="domain" description="Ricin B lectin" evidence="4">
    <location>
        <begin position="351"/>
        <end position="489"/>
    </location>
</feature>
<evidence type="ECO:0000313" key="6">
    <source>
        <dbReference type="Proteomes" id="UP000320811"/>
    </source>
</evidence>
<dbReference type="InterPro" id="IPR035992">
    <property type="entry name" value="Ricin_B-like_lectins"/>
</dbReference>
<comment type="caution">
    <text evidence="5">The sequence shown here is derived from an EMBL/GenBank/DDBJ whole genome shotgun (WGS) entry which is preliminary data.</text>
</comment>
<proteinExistence type="inferred from homology"/>